<reference evidence="2" key="1">
    <citation type="submission" date="2015-03" db="EMBL/GenBank/DDBJ databases">
        <authorList>
            <person name="Nijsse Bart"/>
        </authorList>
    </citation>
    <scope>NUCLEOTIDE SEQUENCE [LARGE SCALE GENOMIC DNA]</scope>
</reference>
<proteinExistence type="predicted"/>
<evidence type="ECO:0000313" key="2">
    <source>
        <dbReference type="Proteomes" id="UP000049855"/>
    </source>
</evidence>
<gene>
    <name evidence="1" type="ORF">SpAn4DRAFT_1313</name>
</gene>
<evidence type="ECO:0000313" key="1">
    <source>
        <dbReference type="EMBL" id="CQR70344.1"/>
    </source>
</evidence>
<sequence length="45" mass="4934">MGGDDKEGIITKFYILQDMLFIGSIGLRGNIAEAGLQIPDRQLKP</sequence>
<dbReference type="Proteomes" id="UP000049855">
    <property type="component" value="Unassembled WGS sequence"/>
</dbReference>
<name>A0A0U1KUI2_9FIRM</name>
<keyword evidence="2" id="KW-1185">Reference proteome</keyword>
<dbReference type="AlphaFoldDB" id="A0A0U1KUI2"/>
<organism evidence="1 2">
    <name type="scientific">Sporomusa ovata</name>
    <dbReference type="NCBI Taxonomy" id="2378"/>
    <lineage>
        <taxon>Bacteria</taxon>
        <taxon>Bacillati</taxon>
        <taxon>Bacillota</taxon>
        <taxon>Negativicutes</taxon>
        <taxon>Selenomonadales</taxon>
        <taxon>Sporomusaceae</taxon>
        <taxon>Sporomusa</taxon>
    </lineage>
</organism>
<dbReference type="EMBL" id="CTRP01000003">
    <property type="protein sequence ID" value="CQR70344.1"/>
    <property type="molecule type" value="Genomic_DNA"/>
</dbReference>
<accession>A0A0U1KUI2</accession>
<protein>
    <submittedName>
        <fullName evidence="1">Uncharacterized protein</fullName>
    </submittedName>
</protein>